<dbReference type="InterPro" id="IPR036925">
    <property type="entry name" value="TIF_IF2_dom3_sf"/>
</dbReference>
<evidence type="ECO:0000256" key="12">
    <source>
        <dbReference type="SAM" id="MobiDB-lite"/>
    </source>
</evidence>
<gene>
    <name evidence="9" type="primary">infB</name>
    <name evidence="14" type="ORF">BAE27_13365</name>
</gene>
<dbReference type="NCBIfam" id="TIGR00231">
    <property type="entry name" value="small_GTP"/>
    <property type="match status" value="1"/>
</dbReference>
<dbReference type="InterPro" id="IPR013575">
    <property type="entry name" value="IF2_assoc_dom_bac"/>
</dbReference>
<dbReference type="CDD" id="cd01887">
    <property type="entry name" value="IF2_eIF5B"/>
    <property type="match status" value="1"/>
</dbReference>
<dbReference type="HAMAP" id="MF_00100_B">
    <property type="entry name" value="IF_2_B"/>
    <property type="match status" value="1"/>
</dbReference>
<dbReference type="Gene3D" id="3.30.56.50">
    <property type="entry name" value="Putative DNA-binding domain, N-terminal subdomain of bacterial translation initiation factor IF2"/>
    <property type="match status" value="1"/>
</dbReference>
<feature type="compositionally biased region" description="Basic and acidic residues" evidence="12">
    <location>
        <begin position="99"/>
        <end position="112"/>
    </location>
</feature>
<dbReference type="Pfam" id="PF22042">
    <property type="entry name" value="EF-G_D2"/>
    <property type="match status" value="1"/>
</dbReference>
<dbReference type="PROSITE" id="PS01176">
    <property type="entry name" value="IF2"/>
    <property type="match status" value="1"/>
</dbReference>
<dbReference type="GO" id="GO:0003924">
    <property type="term" value="F:GTPase activity"/>
    <property type="evidence" value="ECO:0007669"/>
    <property type="project" value="UniProtKB-UniRule"/>
</dbReference>
<dbReference type="GO" id="GO:0003743">
    <property type="term" value="F:translation initiation factor activity"/>
    <property type="evidence" value="ECO:0007669"/>
    <property type="project" value="UniProtKB-UniRule"/>
</dbReference>
<name>A0A1E7YJR0_9PROT</name>
<evidence type="ECO:0000256" key="11">
    <source>
        <dbReference type="RuleBase" id="RU000645"/>
    </source>
</evidence>
<dbReference type="InterPro" id="IPR023115">
    <property type="entry name" value="TIF_IF2_dom3"/>
</dbReference>
<feature type="compositionally biased region" description="Low complexity" evidence="12">
    <location>
        <begin position="113"/>
        <end position="124"/>
    </location>
</feature>
<feature type="region of interest" description="G-domain" evidence="9">
    <location>
        <begin position="390"/>
        <end position="538"/>
    </location>
</feature>
<dbReference type="InterPro" id="IPR009061">
    <property type="entry name" value="DNA-bd_dom_put_sf"/>
</dbReference>
<dbReference type="Pfam" id="PF11987">
    <property type="entry name" value="IF-2"/>
    <property type="match status" value="1"/>
</dbReference>
<evidence type="ECO:0000256" key="9">
    <source>
        <dbReference type="HAMAP-Rule" id="MF_00100"/>
    </source>
</evidence>
<dbReference type="FunFam" id="2.40.30.10:FF:000007">
    <property type="entry name" value="Translation initiation factor IF-2"/>
    <property type="match status" value="1"/>
</dbReference>
<keyword evidence="5 9" id="KW-0396">Initiation factor</keyword>
<dbReference type="CDD" id="cd03692">
    <property type="entry name" value="mtIF2_IVc"/>
    <property type="match status" value="1"/>
</dbReference>
<dbReference type="FunFam" id="2.40.30.10:FF:000008">
    <property type="entry name" value="Translation initiation factor IF-2"/>
    <property type="match status" value="1"/>
</dbReference>
<proteinExistence type="inferred from homology"/>
<dbReference type="EMBL" id="LZYE01000359">
    <property type="protein sequence ID" value="OFC29776.1"/>
    <property type="molecule type" value="Genomic_DNA"/>
</dbReference>
<organism evidence="14 15">
    <name type="scientific">Acidithiobacillus caldus</name>
    <dbReference type="NCBI Taxonomy" id="33059"/>
    <lineage>
        <taxon>Bacteria</taxon>
        <taxon>Pseudomonadati</taxon>
        <taxon>Pseudomonadota</taxon>
        <taxon>Acidithiobacillia</taxon>
        <taxon>Acidithiobacillales</taxon>
        <taxon>Acidithiobacillaceae</taxon>
        <taxon>Acidithiobacillus</taxon>
    </lineage>
</organism>
<dbReference type="AlphaFoldDB" id="A0A1E7YJR0"/>
<dbReference type="Pfam" id="PF03144">
    <property type="entry name" value="GTP_EFTU_D2"/>
    <property type="match status" value="1"/>
</dbReference>
<keyword evidence="7 9" id="KW-0648">Protein biosynthesis</keyword>
<evidence type="ECO:0000256" key="4">
    <source>
        <dbReference type="ARBA" id="ARBA00022490"/>
    </source>
</evidence>
<comment type="caution">
    <text evidence="14">The sequence shown here is derived from an EMBL/GenBank/DDBJ whole genome shotgun (WGS) entry which is preliminary data.</text>
</comment>
<feature type="compositionally biased region" description="Polar residues" evidence="12">
    <location>
        <begin position="191"/>
        <end position="201"/>
    </location>
</feature>
<evidence type="ECO:0000256" key="3">
    <source>
        <dbReference type="ARBA" id="ARBA00020675"/>
    </source>
</evidence>
<dbReference type="InterPro" id="IPR005225">
    <property type="entry name" value="Small_GTP-bd"/>
</dbReference>
<dbReference type="Gene3D" id="2.40.30.10">
    <property type="entry name" value="Translation factors"/>
    <property type="match status" value="2"/>
</dbReference>
<sequence>MTVTVANFAAELGLSSARLLEQLAAAGLKKRTAEDPITEEDKQRLLGFLQAAHGDSAGGVKRITLNRTSTSEIKQSIGAGKSRTVQVEVRRKRTYVKREAVAEEQAPERMAEAVETPAATAEAPQSPPPAEESASKAASAAVPAAEAPAPAEREVPQAAGEPPAIEAEEPSVAAEAAQAEAVEPEARRTEQGSADATTVASSGRGAATESLGRRPLAARAPSTRPAPAPARPTPAAAAPGKPKKAGERGDDASRRGGRRNPRRDDAGGNDVDSLLRRRKSADRRGDKGRGQSGGAGEFSAAPVIREVAIPETITVGELANRMAIKASDVIKSMFKMGVMATINQVIDQDTAAIVVEEMGHRPKMVTITSPEALLEEGADTEAPILARRPPVVTVMGHVDHGKTSLLDRIRSTQVASGEAGGITQHIGAYHVETPKGVITFLDTPGHEAFTAMRARGAQATDIVILVVAADDGVMPQTIEAIHHAKAAGVPMVVAVNKIDKPGGDPERIRQELANQDVLPEEWGGDTQFVNVSAKTGLHIDDLLDAVLLQAELLDLEVQINGPAKGVVIESRLDRGRGAVATVLVRQGTLHSGDVLLAGAQYGRVRALVDDNGRNIATVTPGLPVEVLGLSDVPQAGDEVVVADERKAREVALFRQGKYRDVRLAKSQKASLESLFEAAAEGEVQQLNLLIKADVQGSAEALSQTLERLSTAEIRVRVIHSGVGGITESDVNLAAASKAVIIGFNVRTEAQARRLLEQSGVDVRYHSVIYDAVDEVKAAMSGMLSPEIREKILGHAEVRETFRVPKVGTIAGCMVTDGIVRRNARVRVIRQEVVIHTGEMDSLRRFKDDAREVREGFECGIGIRNFNDVRVGDVIEAYETVEVARTV</sequence>
<dbReference type="GO" id="GO:0005525">
    <property type="term" value="F:GTP binding"/>
    <property type="evidence" value="ECO:0007669"/>
    <property type="project" value="UniProtKB-KW"/>
</dbReference>
<evidence type="ECO:0000256" key="1">
    <source>
        <dbReference type="ARBA" id="ARBA00004496"/>
    </source>
</evidence>
<dbReference type="Gene3D" id="3.40.50.300">
    <property type="entry name" value="P-loop containing nucleotide triphosphate hydrolases"/>
    <property type="match status" value="1"/>
</dbReference>
<feature type="compositionally biased region" description="Basic and acidic residues" evidence="12">
    <location>
        <begin position="244"/>
        <end position="254"/>
    </location>
</feature>
<dbReference type="InterPro" id="IPR004161">
    <property type="entry name" value="EFTu-like_2"/>
</dbReference>
<evidence type="ECO:0000256" key="8">
    <source>
        <dbReference type="ARBA" id="ARBA00023134"/>
    </source>
</evidence>
<comment type="similarity">
    <text evidence="2 9 10">Belongs to the TRAFAC class translation factor GTPase superfamily. Classic translation factor GTPase family. IF-2 subfamily.</text>
</comment>
<dbReference type="PANTHER" id="PTHR43381">
    <property type="entry name" value="TRANSLATION INITIATION FACTOR IF-2-RELATED"/>
    <property type="match status" value="1"/>
</dbReference>
<feature type="binding site" evidence="9">
    <location>
        <begin position="442"/>
        <end position="446"/>
    </location>
    <ligand>
        <name>GTP</name>
        <dbReference type="ChEBI" id="CHEBI:37565"/>
    </ligand>
</feature>
<dbReference type="RefSeq" id="WP_070114246.1">
    <property type="nucleotide sequence ID" value="NZ_LZYE01000359.1"/>
</dbReference>
<dbReference type="SUPFAM" id="SSF50447">
    <property type="entry name" value="Translation proteins"/>
    <property type="match status" value="2"/>
</dbReference>
<evidence type="ECO:0000256" key="7">
    <source>
        <dbReference type="ARBA" id="ARBA00022917"/>
    </source>
</evidence>
<dbReference type="GO" id="GO:0005829">
    <property type="term" value="C:cytosol"/>
    <property type="evidence" value="ECO:0007669"/>
    <property type="project" value="TreeGrafter"/>
</dbReference>
<dbReference type="InterPro" id="IPR009000">
    <property type="entry name" value="Transl_B-barrel_sf"/>
</dbReference>
<comment type="function">
    <text evidence="9 10">One of the essential components for the initiation of protein synthesis. Protects formylmethionyl-tRNA from spontaneous hydrolysis and promotes its binding to the 30S ribosomal subunits. Also involved in the hydrolysis of GTP during the formation of the 70S ribosomal complex.</text>
</comment>
<dbReference type="InterPro" id="IPR000795">
    <property type="entry name" value="T_Tr_GTP-bd_dom"/>
</dbReference>
<feature type="domain" description="Tr-type G" evidence="13">
    <location>
        <begin position="387"/>
        <end position="556"/>
    </location>
</feature>
<feature type="binding site" evidence="9">
    <location>
        <begin position="496"/>
        <end position="499"/>
    </location>
    <ligand>
        <name>GTP</name>
        <dbReference type="ChEBI" id="CHEBI:37565"/>
    </ligand>
</feature>
<evidence type="ECO:0000256" key="2">
    <source>
        <dbReference type="ARBA" id="ARBA00007733"/>
    </source>
</evidence>
<dbReference type="PANTHER" id="PTHR43381:SF5">
    <property type="entry name" value="TR-TYPE G DOMAIN-CONTAINING PROTEIN"/>
    <property type="match status" value="1"/>
</dbReference>
<dbReference type="InterPro" id="IPR015760">
    <property type="entry name" value="TIF_IF2"/>
</dbReference>
<evidence type="ECO:0000256" key="10">
    <source>
        <dbReference type="RuleBase" id="RU000644"/>
    </source>
</evidence>
<dbReference type="SUPFAM" id="SSF52156">
    <property type="entry name" value="Initiation factor IF2/eIF5b, domain 3"/>
    <property type="match status" value="1"/>
</dbReference>
<evidence type="ECO:0000313" key="15">
    <source>
        <dbReference type="Proteomes" id="UP000175616"/>
    </source>
</evidence>
<dbReference type="InterPro" id="IPR044145">
    <property type="entry name" value="IF2_II"/>
</dbReference>
<dbReference type="NCBIfam" id="TIGR00487">
    <property type="entry name" value="IF-2"/>
    <property type="match status" value="1"/>
</dbReference>
<reference evidence="14 15" key="1">
    <citation type="submission" date="2016-06" db="EMBL/GenBank/DDBJ databases">
        <title>Gene turnover analysis identifies the evolutionary adaptation of the extremophile Acidithiobacillus caldus.</title>
        <authorList>
            <person name="Zhang X."/>
        </authorList>
    </citation>
    <scope>NUCLEOTIDE SEQUENCE [LARGE SCALE GENOMIC DNA]</scope>
    <source>
        <strain evidence="14 15">DX</strain>
    </source>
</reference>
<feature type="region of interest" description="Disordered" evidence="12">
    <location>
        <begin position="99"/>
        <end position="297"/>
    </location>
</feature>
<evidence type="ECO:0000313" key="14">
    <source>
        <dbReference type="EMBL" id="OFC29776.1"/>
    </source>
</evidence>
<accession>A0A1E7YJR0</accession>
<dbReference type="FunFam" id="3.40.50.300:FF:000019">
    <property type="entry name" value="Translation initiation factor IF-2"/>
    <property type="match status" value="1"/>
</dbReference>
<dbReference type="Pfam" id="PF04760">
    <property type="entry name" value="IF2_N"/>
    <property type="match status" value="2"/>
</dbReference>
<dbReference type="InterPro" id="IPR053905">
    <property type="entry name" value="EF-G-like_DII"/>
</dbReference>
<protein>
    <recommendedName>
        <fullName evidence="3 9">Translation initiation factor IF-2</fullName>
    </recommendedName>
</protein>
<dbReference type="Gene3D" id="3.40.50.10050">
    <property type="entry name" value="Translation initiation factor IF- 2, domain 3"/>
    <property type="match status" value="1"/>
</dbReference>
<dbReference type="Pfam" id="PF00009">
    <property type="entry name" value="GTP_EFTU"/>
    <property type="match status" value="1"/>
</dbReference>
<comment type="subcellular location">
    <subcellularLocation>
        <location evidence="1 9 11">Cytoplasm</location>
    </subcellularLocation>
</comment>
<dbReference type="SUPFAM" id="SSF52540">
    <property type="entry name" value="P-loop containing nucleoside triphosphate hydrolases"/>
    <property type="match status" value="1"/>
</dbReference>
<keyword evidence="6 9" id="KW-0547">Nucleotide-binding</keyword>
<keyword evidence="4 9" id="KW-0963">Cytoplasm</keyword>
<dbReference type="Proteomes" id="UP000175616">
    <property type="component" value="Unassembled WGS sequence"/>
</dbReference>
<dbReference type="PROSITE" id="PS51722">
    <property type="entry name" value="G_TR_2"/>
    <property type="match status" value="1"/>
</dbReference>
<feature type="compositionally biased region" description="Low complexity" evidence="12">
    <location>
        <begin position="213"/>
        <end position="223"/>
    </location>
</feature>
<dbReference type="SUPFAM" id="SSF46955">
    <property type="entry name" value="Putative DNA-binding domain"/>
    <property type="match status" value="1"/>
</dbReference>
<dbReference type="InterPro" id="IPR027417">
    <property type="entry name" value="P-loop_NTPase"/>
</dbReference>
<feature type="compositionally biased region" description="Low complexity" evidence="12">
    <location>
        <begin position="131"/>
        <end position="181"/>
    </location>
</feature>
<dbReference type="InterPro" id="IPR000178">
    <property type="entry name" value="TF_IF2_bacterial-like"/>
</dbReference>
<evidence type="ECO:0000259" key="13">
    <source>
        <dbReference type="PROSITE" id="PS51722"/>
    </source>
</evidence>
<dbReference type="Pfam" id="PF08364">
    <property type="entry name" value="IF2_assoc"/>
    <property type="match status" value="1"/>
</dbReference>
<feature type="binding site" evidence="9">
    <location>
        <begin position="396"/>
        <end position="403"/>
    </location>
    <ligand>
        <name>GTP</name>
        <dbReference type="ChEBI" id="CHEBI:37565"/>
    </ligand>
</feature>
<keyword evidence="8 9" id="KW-0342">GTP-binding</keyword>
<dbReference type="InterPro" id="IPR006847">
    <property type="entry name" value="IF2_N"/>
</dbReference>
<evidence type="ECO:0000256" key="5">
    <source>
        <dbReference type="ARBA" id="ARBA00022540"/>
    </source>
</evidence>
<dbReference type="FunFam" id="3.40.50.10050:FF:000001">
    <property type="entry name" value="Translation initiation factor IF-2"/>
    <property type="match status" value="1"/>
</dbReference>
<dbReference type="CDD" id="cd03702">
    <property type="entry name" value="IF2_mtIF2_II"/>
    <property type="match status" value="1"/>
</dbReference>
<evidence type="ECO:0000256" key="6">
    <source>
        <dbReference type="ARBA" id="ARBA00022741"/>
    </source>
</evidence>